<dbReference type="AlphaFoldDB" id="A0A0L9T7C7"/>
<dbReference type="EMBL" id="KQ258321">
    <property type="protein sequence ID" value="KOM26468.1"/>
    <property type="molecule type" value="Genomic_DNA"/>
</dbReference>
<accession>A0A0L9T7C7</accession>
<protein>
    <submittedName>
        <fullName evidence="1">Uncharacterized protein</fullName>
    </submittedName>
</protein>
<reference evidence="2" key="1">
    <citation type="journal article" date="2015" name="Proc. Natl. Acad. Sci. U.S.A.">
        <title>Genome sequencing of adzuki bean (Vigna angularis) provides insight into high starch and low fat accumulation and domestication.</title>
        <authorList>
            <person name="Yang K."/>
            <person name="Tian Z."/>
            <person name="Chen C."/>
            <person name="Luo L."/>
            <person name="Zhao B."/>
            <person name="Wang Z."/>
            <person name="Yu L."/>
            <person name="Li Y."/>
            <person name="Sun Y."/>
            <person name="Li W."/>
            <person name="Chen Y."/>
            <person name="Li Y."/>
            <person name="Zhang Y."/>
            <person name="Ai D."/>
            <person name="Zhao J."/>
            <person name="Shang C."/>
            <person name="Ma Y."/>
            <person name="Wu B."/>
            <person name="Wang M."/>
            <person name="Gao L."/>
            <person name="Sun D."/>
            <person name="Zhang P."/>
            <person name="Guo F."/>
            <person name="Wang W."/>
            <person name="Li Y."/>
            <person name="Wang J."/>
            <person name="Varshney R.K."/>
            <person name="Wang J."/>
            <person name="Ling H.Q."/>
            <person name="Wan P."/>
        </authorList>
    </citation>
    <scope>NUCLEOTIDE SEQUENCE</scope>
    <source>
        <strain evidence="2">cv. Jingnong 6</strain>
    </source>
</reference>
<sequence length="80" mass="9075">MASKFQGSEPCYNLTTLHQTLLPHLSTLPSFFHPKDPLQSPLQPQHNVQWGEDISADAKRLKEDYGQLRSLITRSSKEQG</sequence>
<dbReference type="Proteomes" id="UP000053144">
    <property type="component" value="Unassembled WGS sequence"/>
</dbReference>
<evidence type="ECO:0000313" key="1">
    <source>
        <dbReference type="EMBL" id="KOM26468.1"/>
    </source>
</evidence>
<gene>
    <name evidence="1" type="ORF">LR48_Vigan272s005600</name>
</gene>
<dbReference type="Gramene" id="KOM26468">
    <property type="protein sequence ID" value="KOM26468"/>
    <property type="gene ID" value="LR48_Vigan272s005600"/>
</dbReference>
<organism evidence="1 2">
    <name type="scientific">Phaseolus angularis</name>
    <name type="common">Azuki bean</name>
    <name type="synonym">Vigna angularis</name>
    <dbReference type="NCBI Taxonomy" id="3914"/>
    <lineage>
        <taxon>Eukaryota</taxon>
        <taxon>Viridiplantae</taxon>
        <taxon>Streptophyta</taxon>
        <taxon>Embryophyta</taxon>
        <taxon>Tracheophyta</taxon>
        <taxon>Spermatophyta</taxon>
        <taxon>Magnoliopsida</taxon>
        <taxon>eudicotyledons</taxon>
        <taxon>Gunneridae</taxon>
        <taxon>Pentapetalae</taxon>
        <taxon>rosids</taxon>
        <taxon>fabids</taxon>
        <taxon>Fabales</taxon>
        <taxon>Fabaceae</taxon>
        <taxon>Papilionoideae</taxon>
        <taxon>50 kb inversion clade</taxon>
        <taxon>NPAAA clade</taxon>
        <taxon>indigoferoid/millettioid clade</taxon>
        <taxon>Phaseoleae</taxon>
        <taxon>Vigna</taxon>
    </lineage>
</organism>
<evidence type="ECO:0000313" key="2">
    <source>
        <dbReference type="Proteomes" id="UP000053144"/>
    </source>
</evidence>
<name>A0A0L9T7C7_PHAAN</name>
<proteinExistence type="predicted"/>